<name>A0AA41UGI5_9MICO</name>
<comment type="caution">
    <text evidence="2">The sequence shown here is derived from an EMBL/GenBank/DDBJ whole genome shotgun (WGS) entry which is preliminary data.</text>
</comment>
<dbReference type="EMBL" id="JALGAR010000007">
    <property type="protein sequence ID" value="MCI4659783.1"/>
    <property type="molecule type" value="Genomic_DNA"/>
</dbReference>
<gene>
    <name evidence="2" type="ORF">MQH31_18405</name>
</gene>
<accession>A0AA41UGI5</accession>
<evidence type="ECO:0000256" key="1">
    <source>
        <dbReference type="SAM" id="MobiDB-lite"/>
    </source>
</evidence>
<organism evidence="2 3">
    <name type="scientific">Cryobacterium zhongshanensis</name>
    <dbReference type="NCBI Taxonomy" id="2928153"/>
    <lineage>
        <taxon>Bacteria</taxon>
        <taxon>Bacillati</taxon>
        <taxon>Actinomycetota</taxon>
        <taxon>Actinomycetes</taxon>
        <taxon>Micrococcales</taxon>
        <taxon>Microbacteriaceae</taxon>
        <taxon>Cryobacterium</taxon>
    </lineage>
</organism>
<evidence type="ECO:0000313" key="3">
    <source>
        <dbReference type="Proteomes" id="UP001165341"/>
    </source>
</evidence>
<reference evidence="2" key="1">
    <citation type="submission" date="2022-03" db="EMBL/GenBank/DDBJ databases">
        <title>Cryobacterium sp. nov. strain ZS14-85, isolated from Antarctic soil.</title>
        <authorList>
            <person name="Li J."/>
            <person name="Niu G."/>
        </authorList>
    </citation>
    <scope>NUCLEOTIDE SEQUENCE</scope>
    <source>
        <strain evidence="2">ZS14-85</strain>
    </source>
</reference>
<evidence type="ECO:0000313" key="2">
    <source>
        <dbReference type="EMBL" id="MCI4659783.1"/>
    </source>
</evidence>
<sequence length="92" mass="9754">MTAEEPSESYLDSTAKPPPGTPSGAPPDTPPDTPPDIPPDIPPDVPPDTPPDSYLNARHLGLVEPSLAEVYDAIKEADREMNRAAARRADAI</sequence>
<keyword evidence="3" id="KW-1185">Reference proteome</keyword>
<protein>
    <submittedName>
        <fullName evidence="2">Uncharacterized protein</fullName>
    </submittedName>
</protein>
<dbReference type="AlphaFoldDB" id="A0AA41UGI5"/>
<feature type="compositionally biased region" description="Pro residues" evidence="1">
    <location>
        <begin position="16"/>
        <end position="50"/>
    </location>
</feature>
<proteinExistence type="predicted"/>
<dbReference type="Proteomes" id="UP001165341">
    <property type="component" value="Unassembled WGS sequence"/>
</dbReference>
<feature type="region of interest" description="Disordered" evidence="1">
    <location>
        <begin position="1"/>
        <end position="56"/>
    </location>
</feature>
<feature type="non-terminal residue" evidence="2">
    <location>
        <position position="92"/>
    </location>
</feature>